<keyword evidence="1" id="KW-0175">Coiled coil</keyword>
<feature type="region of interest" description="Disordered" evidence="2">
    <location>
        <begin position="199"/>
        <end position="276"/>
    </location>
</feature>
<feature type="compositionally biased region" description="Low complexity" evidence="2">
    <location>
        <begin position="267"/>
        <end position="276"/>
    </location>
</feature>
<evidence type="ECO:0000313" key="4">
    <source>
        <dbReference type="Proteomes" id="UP000789706"/>
    </source>
</evidence>
<feature type="region of interest" description="Disordered" evidence="2">
    <location>
        <begin position="126"/>
        <end position="148"/>
    </location>
</feature>
<sequence>MNGDTIENNFYSNGKSHVEPNDIMVESVFANFSNFGKQIADLNSFIQKKDDQIKHLTESLAESTKENARLKALLSPDQFLPSRSDIRQKFQEIRKAVENFDKLIEESLSYEPTTSARSILLQGINNSNVEVPSEQEPNTRPSDERDTAASSNIHTALNHVNYESDMAFGVADIRYTTNKQFAHVDFKSPEAMRKAIELNSKTKNPHGLLRVEADNNNNNNNNNNGGLRHQNKPYNTNRPQNKNGNTNGYVQKQHNNNKYQYPNPHTHNNIHNSNLHNNIHSNNLHNNHLHNPHLSQEEKDHRINGWNKILPDSSSIVTQGATTPSNSVATSSN</sequence>
<dbReference type="EMBL" id="CAJVPK010000089">
    <property type="protein sequence ID" value="CAG8446219.1"/>
    <property type="molecule type" value="Genomic_DNA"/>
</dbReference>
<feature type="compositionally biased region" description="Low complexity" evidence="2">
    <location>
        <begin position="215"/>
        <end position="224"/>
    </location>
</feature>
<feature type="coiled-coil region" evidence="1">
    <location>
        <begin position="46"/>
        <end position="106"/>
    </location>
</feature>
<dbReference type="AlphaFoldDB" id="A0A9N8VFL0"/>
<dbReference type="Proteomes" id="UP000789706">
    <property type="component" value="Unassembled WGS sequence"/>
</dbReference>
<organism evidence="3 4">
    <name type="scientific">Diversispora eburnea</name>
    <dbReference type="NCBI Taxonomy" id="1213867"/>
    <lineage>
        <taxon>Eukaryota</taxon>
        <taxon>Fungi</taxon>
        <taxon>Fungi incertae sedis</taxon>
        <taxon>Mucoromycota</taxon>
        <taxon>Glomeromycotina</taxon>
        <taxon>Glomeromycetes</taxon>
        <taxon>Diversisporales</taxon>
        <taxon>Diversisporaceae</taxon>
        <taxon>Diversispora</taxon>
    </lineage>
</organism>
<protein>
    <submittedName>
        <fullName evidence="3">5852_t:CDS:1</fullName>
    </submittedName>
</protein>
<evidence type="ECO:0000256" key="2">
    <source>
        <dbReference type="SAM" id="MobiDB-lite"/>
    </source>
</evidence>
<name>A0A9N8VFL0_9GLOM</name>
<proteinExistence type="predicted"/>
<feature type="compositionally biased region" description="Polar residues" evidence="2">
    <location>
        <begin position="126"/>
        <end position="140"/>
    </location>
</feature>
<dbReference type="GO" id="GO:0003676">
    <property type="term" value="F:nucleic acid binding"/>
    <property type="evidence" value="ECO:0007669"/>
    <property type="project" value="InterPro"/>
</dbReference>
<comment type="caution">
    <text evidence="3">The sequence shown here is derived from an EMBL/GenBank/DDBJ whole genome shotgun (WGS) entry which is preliminary data.</text>
</comment>
<accession>A0A9N8VFL0</accession>
<evidence type="ECO:0000313" key="3">
    <source>
        <dbReference type="EMBL" id="CAG8446219.1"/>
    </source>
</evidence>
<evidence type="ECO:0000256" key="1">
    <source>
        <dbReference type="SAM" id="Coils"/>
    </source>
</evidence>
<dbReference type="SUPFAM" id="SSF54928">
    <property type="entry name" value="RNA-binding domain, RBD"/>
    <property type="match status" value="1"/>
</dbReference>
<feature type="compositionally biased region" description="Polar residues" evidence="2">
    <location>
        <begin position="232"/>
        <end position="266"/>
    </location>
</feature>
<keyword evidence="4" id="KW-1185">Reference proteome</keyword>
<gene>
    <name evidence="3" type="ORF">DEBURN_LOCUS1810</name>
</gene>
<reference evidence="3" key="1">
    <citation type="submission" date="2021-06" db="EMBL/GenBank/DDBJ databases">
        <authorList>
            <person name="Kallberg Y."/>
            <person name="Tangrot J."/>
            <person name="Rosling A."/>
        </authorList>
    </citation>
    <scope>NUCLEOTIDE SEQUENCE</scope>
    <source>
        <strain evidence="3">AZ414A</strain>
    </source>
</reference>
<dbReference type="InterPro" id="IPR035979">
    <property type="entry name" value="RBD_domain_sf"/>
</dbReference>
<dbReference type="OrthoDB" id="2446106at2759"/>